<feature type="chain" id="PRO_5017473521" description="Ig-like domain-containing protein" evidence="1">
    <location>
        <begin position="24"/>
        <end position="422"/>
    </location>
</feature>
<reference evidence="4" key="2">
    <citation type="journal article" date="2014" name="Nat. Commun.">
        <title>The cavefish genome reveals candidate genes for eye loss.</title>
        <authorList>
            <person name="McGaugh S.E."/>
            <person name="Gross J.B."/>
            <person name="Aken B."/>
            <person name="Blin M."/>
            <person name="Borowsky R."/>
            <person name="Chalopin D."/>
            <person name="Hinaux H."/>
            <person name="Jeffery W.R."/>
            <person name="Keene A."/>
            <person name="Ma L."/>
            <person name="Minx P."/>
            <person name="Murphy D."/>
            <person name="O'Quin K.E."/>
            <person name="Retaux S."/>
            <person name="Rohner N."/>
            <person name="Searle S.M."/>
            <person name="Stahl B.A."/>
            <person name="Tabin C."/>
            <person name="Volff J.N."/>
            <person name="Yoshizawa M."/>
            <person name="Warren W.C."/>
        </authorList>
    </citation>
    <scope>NUCLEOTIDE SEQUENCE [LARGE SCALE GENOMIC DNA]</scope>
    <source>
        <strain evidence="4">female</strain>
    </source>
</reference>
<dbReference type="HOGENOM" id="CLU_024444_2_2_1"/>
<dbReference type="InterPro" id="IPR036179">
    <property type="entry name" value="Ig-like_dom_sf"/>
</dbReference>
<dbReference type="InterPro" id="IPR003599">
    <property type="entry name" value="Ig_sub"/>
</dbReference>
<dbReference type="SMART" id="SM00409">
    <property type="entry name" value="IG"/>
    <property type="match status" value="4"/>
</dbReference>
<reference evidence="4" key="1">
    <citation type="submission" date="2013-03" db="EMBL/GenBank/DDBJ databases">
        <authorList>
            <person name="Jeffery W."/>
            <person name="Warren W."/>
            <person name="Wilson R.K."/>
        </authorList>
    </citation>
    <scope>NUCLEOTIDE SEQUENCE</scope>
    <source>
        <strain evidence="4">female</strain>
    </source>
</reference>
<evidence type="ECO:0000256" key="1">
    <source>
        <dbReference type="SAM" id="SignalP"/>
    </source>
</evidence>
<feature type="signal peptide" evidence="1">
    <location>
        <begin position="1"/>
        <end position="23"/>
    </location>
</feature>
<feature type="domain" description="Ig-like" evidence="2">
    <location>
        <begin position="217"/>
        <end position="295"/>
    </location>
</feature>
<dbReference type="SMART" id="SM00408">
    <property type="entry name" value="IGc2"/>
    <property type="match status" value="3"/>
</dbReference>
<dbReference type="GeneTree" id="ENSGT01010000222294"/>
<organism evidence="3 4">
    <name type="scientific">Astyanax mexicanus</name>
    <name type="common">Blind cave fish</name>
    <name type="synonym">Astyanax fasciatus mexicanus</name>
    <dbReference type="NCBI Taxonomy" id="7994"/>
    <lineage>
        <taxon>Eukaryota</taxon>
        <taxon>Metazoa</taxon>
        <taxon>Chordata</taxon>
        <taxon>Craniata</taxon>
        <taxon>Vertebrata</taxon>
        <taxon>Euteleostomi</taxon>
        <taxon>Actinopterygii</taxon>
        <taxon>Neopterygii</taxon>
        <taxon>Teleostei</taxon>
        <taxon>Ostariophysi</taxon>
        <taxon>Characiformes</taxon>
        <taxon>Characoidei</taxon>
        <taxon>Acestrorhamphidae</taxon>
        <taxon>Acestrorhamphinae</taxon>
        <taxon>Astyanax</taxon>
    </lineage>
</organism>
<dbReference type="Gene3D" id="2.60.40.10">
    <property type="entry name" value="Immunoglobulins"/>
    <property type="match status" value="4"/>
</dbReference>
<dbReference type="PANTHER" id="PTHR46013:SF4">
    <property type="entry name" value="B-CELL RECEPTOR CD22-RELATED"/>
    <property type="match status" value="1"/>
</dbReference>
<dbReference type="Pfam" id="PF13895">
    <property type="entry name" value="Ig_2"/>
    <property type="match status" value="3"/>
</dbReference>
<protein>
    <recommendedName>
        <fullName evidence="2">Ig-like domain-containing protein</fullName>
    </recommendedName>
</protein>
<keyword evidence="1" id="KW-0732">Signal</keyword>
<dbReference type="InterPro" id="IPR003598">
    <property type="entry name" value="Ig_sub2"/>
</dbReference>
<evidence type="ECO:0000259" key="2">
    <source>
        <dbReference type="PROSITE" id="PS50835"/>
    </source>
</evidence>
<accession>W5KJQ4</accession>
<keyword evidence="4" id="KW-1185">Reference proteome</keyword>
<evidence type="ECO:0000313" key="3">
    <source>
        <dbReference type="Ensembl" id="ENSAMXP00000007816.2"/>
    </source>
</evidence>
<dbReference type="PANTHER" id="PTHR46013">
    <property type="entry name" value="VASCULAR CELL ADHESION MOLECULE 1"/>
    <property type="match status" value="1"/>
</dbReference>
<proteinExistence type="predicted"/>
<dbReference type="eggNOG" id="KOG4475">
    <property type="taxonomic scope" value="Eukaryota"/>
</dbReference>
<dbReference type="Bgee" id="ENSAMXG00000007595">
    <property type="expression patterns" value="Expressed in head kidney and 1 other cell type or tissue"/>
</dbReference>
<dbReference type="PROSITE" id="PS50835">
    <property type="entry name" value="IG_LIKE"/>
    <property type="match status" value="3"/>
</dbReference>
<dbReference type="AlphaFoldDB" id="W5KJQ4"/>
<feature type="domain" description="Ig-like" evidence="2">
    <location>
        <begin position="144"/>
        <end position="210"/>
    </location>
</feature>
<sequence>MVPLHVPSPTLLVFLLIVDGVGAQYSGVTYRPVSICALKGSTVIMGCSYSYPVSYTVQTAFWTKFRSSTQGVEPPDLLDDPEYRDRVQYLGDKQHNCSLSLRDVKKSDQSNYYFRFITDKSGGQYQGGVYLSVTGLQVEGPERVMEGDKVTLTCKTTCRLTDSPSFTWYRNGTTLSSSTEKLYLQSVSREDADRYSCAVLDQKLHSPEVTLNVLYSPKSVSAFTYPSDVLKEGSSVILACSSDGNPPVEYTWYKGSSLVATGPYFKINDISSANSGEYKCKSSNELGVKYSGTVTLKVLCPHRSISVSVTFSGETLEGSSVTLTCRSDGNQPVQKYTWFKEGGNAPVGSGHRYSFTLDSESSGWYYCDTQSEQESKRSFAVPVTLPVALQAGTKRRRERWRNTTTRTLTVMFRTTHTQLLTP</sequence>
<feature type="domain" description="Ig-like" evidence="2">
    <location>
        <begin position="301"/>
        <end position="384"/>
    </location>
</feature>
<dbReference type="InterPro" id="IPR007110">
    <property type="entry name" value="Ig-like_dom"/>
</dbReference>
<dbReference type="Ensembl" id="ENSAMXT00000007816.2">
    <property type="protein sequence ID" value="ENSAMXP00000007816.2"/>
    <property type="gene ID" value="ENSAMXG00000007595.2"/>
</dbReference>
<dbReference type="SUPFAM" id="SSF48726">
    <property type="entry name" value="Immunoglobulin"/>
    <property type="match status" value="4"/>
</dbReference>
<reference evidence="3" key="3">
    <citation type="submission" date="2025-08" db="UniProtKB">
        <authorList>
            <consortium name="Ensembl"/>
        </authorList>
    </citation>
    <scope>IDENTIFICATION</scope>
</reference>
<evidence type="ECO:0000313" key="4">
    <source>
        <dbReference type="Proteomes" id="UP000018467"/>
    </source>
</evidence>
<dbReference type="InParanoid" id="W5KJQ4"/>
<dbReference type="Proteomes" id="UP000018467">
    <property type="component" value="Unassembled WGS sequence"/>
</dbReference>
<dbReference type="InterPro" id="IPR013783">
    <property type="entry name" value="Ig-like_fold"/>
</dbReference>
<dbReference type="FunCoup" id="W5KJQ4">
    <property type="interactions" value="722"/>
</dbReference>
<name>W5KJQ4_ASTMX</name>
<reference evidence="3" key="4">
    <citation type="submission" date="2025-09" db="UniProtKB">
        <authorList>
            <consortium name="Ensembl"/>
        </authorList>
    </citation>
    <scope>IDENTIFICATION</scope>
</reference>